<dbReference type="SUPFAM" id="SSF64182">
    <property type="entry name" value="DHH phosphoesterases"/>
    <property type="match status" value="1"/>
</dbReference>
<name>A0A8J8TQP2_9EURY</name>
<dbReference type="Pfam" id="PF02272">
    <property type="entry name" value="DHHA1"/>
    <property type="match status" value="1"/>
</dbReference>
<proteinExistence type="predicted"/>
<comment type="caution">
    <text evidence="4">The sequence shown here is derived from an EMBL/GenBank/DDBJ whole genome shotgun (WGS) entry which is preliminary data.</text>
</comment>
<dbReference type="GO" id="GO:0003676">
    <property type="term" value="F:nucleic acid binding"/>
    <property type="evidence" value="ECO:0007669"/>
    <property type="project" value="InterPro"/>
</dbReference>
<organism evidence="4 5">
    <name type="scientific">Natronococcus pandeyae</name>
    <dbReference type="NCBI Taxonomy" id="2055836"/>
    <lineage>
        <taxon>Archaea</taxon>
        <taxon>Methanobacteriati</taxon>
        <taxon>Methanobacteriota</taxon>
        <taxon>Stenosarchaea group</taxon>
        <taxon>Halobacteria</taxon>
        <taxon>Halobacteriales</taxon>
        <taxon>Natrialbaceae</taxon>
        <taxon>Natronococcus</taxon>
    </lineage>
</organism>
<protein>
    <submittedName>
        <fullName evidence="4">Bifunctional oligoribonuclease/PAP phosphatase NrnA</fullName>
    </submittedName>
</protein>
<dbReference type="InterPro" id="IPR051319">
    <property type="entry name" value="Oligoribo/pAp-PDE_c-di-AMP_PDE"/>
</dbReference>
<evidence type="ECO:0000313" key="5">
    <source>
        <dbReference type="Proteomes" id="UP000766904"/>
    </source>
</evidence>
<sequence length="385" mass="42048">MANEQSRSETPEADSTEEDTTGEASVEVDDAPAEDRSAGEPPIEVSRAERLVDLLSDTESLAIICHDNPDPDCLASALALKRVAEYASVWDVTFFYGGEVTHPQNRVFVNLLDIDLEQCTADAVAEFDRIALVDCSIPGRNNGLQPETSVDIVIDHHPGDEPPATFVDVREEYSSTTSIIVEYHRALDLPLDSELATALLFAIRRETLDFLQNVTKKEYAAALYLHPFVDLSLLREMNDPPLSEITVDAIAEAIRTRTVQSAYLVASVGRSTERDVLPQAADYLLNLEGVQTVLVFGISGDQIHVSARSTDSRVDLGALLEKVFGDVGSAGGHDDRAAAQIPLGLFADASKNGDDLIDIAARIIERRFFRATGYEDADISRTERD</sequence>
<reference evidence="4" key="1">
    <citation type="submission" date="2017-11" db="EMBL/GenBank/DDBJ databases">
        <authorList>
            <person name="Kajale S.C."/>
            <person name="Sharma A."/>
        </authorList>
    </citation>
    <scope>NUCLEOTIDE SEQUENCE</scope>
    <source>
        <strain evidence="4">LS1_42</strain>
    </source>
</reference>
<dbReference type="InterPro" id="IPR038763">
    <property type="entry name" value="DHH_sf"/>
</dbReference>
<feature type="compositionally biased region" description="Acidic residues" evidence="1">
    <location>
        <begin position="11"/>
        <end position="32"/>
    </location>
</feature>
<dbReference type="AlphaFoldDB" id="A0A8J8TQP2"/>
<dbReference type="PANTHER" id="PTHR47618:SF1">
    <property type="entry name" value="BIFUNCTIONAL OLIGORIBONUCLEASE AND PAP PHOSPHATASE NRNA"/>
    <property type="match status" value="1"/>
</dbReference>
<feature type="region of interest" description="Disordered" evidence="1">
    <location>
        <begin position="1"/>
        <end position="44"/>
    </location>
</feature>
<dbReference type="PANTHER" id="PTHR47618">
    <property type="entry name" value="BIFUNCTIONAL OLIGORIBONUCLEASE AND PAP PHOSPHATASE NRNA"/>
    <property type="match status" value="1"/>
</dbReference>
<feature type="domain" description="DHHA1" evidence="3">
    <location>
        <begin position="262"/>
        <end position="357"/>
    </location>
</feature>
<dbReference type="RefSeq" id="WP_148859576.1">
    <property type="nucleotide sequence ID" value="NZ_PHNJ01000012.1"/>
</dbReference>
<dbReference type="InterPro" id="IPR003156">
    <property type="entry name" value="DHHA1_dom"/>
</dbReference>
<accession>A0A8J8TQP2</accession>
<feature type="domain" description="DDH" evidence="2">
    <location>
        <begin position="62"/>
        <end position="203"/>
    </location>
</feature>
<dbReference type="Pfam" id="PF01368">
    <property type="entry name" value="DHH"/>
    <property type="match status" value="1"/>
</dbReference>
<evidence type="ECO:0000259" key="2">
    <source>
        <dbReference type="Pfam" id="PF01368"/>
    </source>
</evidence>
<dbReference type="Gene3D" id="3.90.1640.10">
    <property type="entry name" value="inorganic pyrophosphatase (n-terminal core)"/>
    <property type="match status" value="1"/>
</dbReference>
<keyword evidence="5" id="KW-1185">Reference proteome</keyword>
<dbReference type="EMBL" id="PHNJ01000012">
    <property type="protein sequence ID" value="TYL37090.1"/>
    <property type="molecule type" value="Genomic_DNA"/>
</dbReference>
<gene>
    <name evidence="4" type="ORF">CV102_18920</name>
</gene>
<dbReference type="InterPro" id="IPR001667">
    <property type="entry name" value="DDH_dom"/>
</dbReference>
<evidence type="ECO:0000256" key="1">
    <source>
        <dbReference type="SAM" id="MobiDB-lite"/>
    </source>
</evidence>
<feature type="compositionally biased region" description="Basic and acidic residues" evidence="1">
    <location>
        <begin position="1"/>
        <end position="10"/>
    </location>
</feature>
<evidence type="ECO:0000313" key="4">
    <source>
        <dbReference type="EMBL" id="TYL37090.1"/>
    </source>
</evidence>
<evidence type="ECO:0000259" key="3">
    <source>
        <dbReference type="Pfam" id="PF02272"/>
    </source>
</evidence>
<dbReference type="OrthoDB" id="350705at2157"/>
<dbReference type="Proteomes" id="UP000766904">
    <property type="component" value="Unassembled WGS sequence"/>
</dbReference>
<dbReference type="Gene3D" id="3.10.310.30">
    <property type="match status" value="1"/>
</dbReference>